<dbReference type="RefSeq" id="WP_125943859.1">
    <property type="nucleotide sequence ID" value="NZ_PXZH01000006.1"/>
</dbReference>
<dbReference type="CDD" id="cd02228">
    <property type="entry name" value="cupin_EutQ"/>
    <property type="match status" value="1"/>
</dbReference>
<dbReference type="OrthoDB" id="3828611at2"/>
<dbReference type="EMBL" id="PXZH01000006">
    <property type="protein sequence ID" value="RST88766.1"/>
    <property type="molecule type" value="Genomic_DNA"/>
</dbReference>
<dbReference type="InterPro" id="IPR014710">
    <property type="entry name" value="RmlC-like_jellyroll"/>
</dbReference>
<protein>
    <submittedName>
        <fullName evidence="1">Ethanolamine utilization protein EutQ</fullName>
    </submittedName>
</protein>
<gene>
    <name evidence="1" type="ORF">C7P63_09200</name>
</gene>
<proteinExistence type="predicted"/>
<dbReference type="Proteomes" id="UP000277864">
    <property type="component" value="Unassembled WGS sequence"/>
</dbReference>
<reference evidence="1 2" key="1">
    <citation type="submission" date="2018-03" db="EMBL/GenBank/DDBJ databases">
        <authorList>
            <person name="Gulvik C.A."/>
        </authorList>
    </citation>
    <scope>NUCLEOTIDE SEQUENCE [LARGE SCALE GENOMIC DNA]</scope>
    <source>
        <strain evidence="1 2">JCM 31581</strain>
    </source>
</reference>
<evidence type="ECO:0000313" key="2">
    <source>
        <dbReference type="Proteomes" id="UP000277864"/>
    </source>
</evidence>
<dbReference type="PANTHER" id="PTHR36169:SF1">
    <property type="entry name" value="ACETATE KINASE EUTQ"/>
    <property type="match status" value="1"/>
</dbReference>
<dbReference type="InterPro" id="IPR010424">
    <property type="entry name" value="EutQ"/>
</dbReference>
<organism evidence="1 2">
    <name type="scientific">Vagococcus humatus</name>
    <dbReference type="NCBI Taxonomy" id="1889241"/>
    <lineage>
        <taxon>Bacteria</taxon>
        <taxon>Bacillati</taxon>
        <taxon>Bacillota</taxon>
        <taxon>Bacilli</taxon>
        <taxon>Lactobacillales</taxon>
        <taxon>Enterococcaceae</taxon>
        <taxon>Vagococcus</taxon>
    </lineage>
</organism>
<comment type="caution">
    <text evidence="1">The sequence shown here is derived from an EMBL/GenBank/DDBJ whole genome shotgun (WGS) entry which is preliminary data.</text>
</comment>
<dbReference type="AlphaFoldDB" id="A0A3R9ZVL0"/>
<dbReference type="Pfam" id="PF06249">
    <property type="entry name" value="EutQ"/>
    <property type="match status" value="1"/>
</dbReference>
<dbReference type="InterPro" id="IPR011051">
    <property type="entry name" value="RmlC_Cupin_sf"/>
</dbReference>
<keyword evidence="2" id="KW-1185">Reference proteome</keyword>
<sequence>MKNLVCADDITQCYEQGSDTLYVEEKTIVTSLAEDIAEEFGIRIKVRKPKPKSTADVLSSSLGNNLTTDQLVLLLKKLLANEQIFSLLPFEAECHANGLKVVKGSSVKMVQFDTGNPQNQVTFQELVNKDESHMSAGFLEIDHSSFEWELSYEEIDYVIEGTLTVTLDGKTYTANAGDVLFVPKDTKVIWGSPDKARVFYATYPANWADLM</sequence>
<name>A0A3R9ZVL0_9ENTE</name>
<dbReference type="SUPFAM" id="SSF51182">
    <property type="entry name" value="RmlC-like cupins"/>
    <property type="match status" value="1"/>
</dbReference>
<accession>A0A3R9ZVL0</accession>
<evidence type="ECO:0000313" key="1">
    <source>
        <dbReference type="EMBL" id="RST88766.1"/>
    </source>
</evidence>
<dbReference type="Gene3D" id="2.60.120.10">
    <property type="entry name" value="Jelly Rolls"/>
    <property type="match status" value="1"/>
</dbReference>
<dbReference type="PANTHER" id="PTHR36169">
    <property type="entry name" value="ETHANOLAMINE UTILIZATION PROTEIN EUTQ"/>
    <property type="match status" value="1"/>
</dbReference>